<feature type="DNA-binding region" description="HMG box" evidence="2">
    <location>
        <begin position="86"/>
        <end position="154"/>
    </location>
</feature>
<feature type="compositionally biased region" description="Polar residues" evidence="3">
    <location>
        <begin position="567"/>
        <end position="583"/>
    </location>
</feature>
<evidence type="ECO:0000313" key="5">
    <source>
        <dbReference type="EMBL" id="CED83823.1"/>
    </source>
</evidence>
<feature type="compositionally biased region" description="Polar residues" evidence="3">
    <location>
        <begin position="1"/>
        <end position="10"/>
    </location>
</feature>
<feature type="region of interest" description="Disordered" evidence="3">
    <location>
        <begin position="340"/>
        <end position="435"/>
    </location>
</feature>
<dbReference type="PANTHER" id="PTHR48112">
    <property type="entry name" value="HIGH MOBILITY GROUP PROTEIN DSP1"/>
    <property type="match status" value="1"/>
</dbReference>
<feature type="compositionally biased region" description="Low complexity" evidence="3">
    <location>
        <begin position="418"/>
        <end position="430"/>
    </location>
</feature>
<feature type="domain" description="HMG box" evidence="4">
    <location>
        <begin position="86"/>
        <end position="154"/>
    </location>
</feature>
<reference evidence="5" key="1">
    <citation type="submission" date="2014-08" db="EMBL/GenBank/DDBJ databases">
        <authorList>
            <person name="Sharma Rahul"/>
            <person name="Thines Marco"/>
        </authorList>
    </citation>
    <scope>NUCLEOTIDE SEQUENCE</scope>
</reference>
<feature type="compositionally biased region" description="Low complexity" evidence="3">
    <location>
        <begin position="341"/>
        <end position="364"/>
    </location>
</feature>
<feature type="compositionally biased region" description="Low complexity" evidence="3">
    <location>
        <begin position="240"/>
        <end position="253"/>
    </location>
</feature>
<feature type="compositionally biased region" description="Polar residues" evidence="3">
    <location>
        <begin position="379"/>
        <end position="389"/>
    </location>
</feature>
<keyword evidence="2" id="KW-0539">Nucleus</keyword>
<feature type="compositionally biased region" description="Basic and acidic residues" evidence="3">
    <location>
        <begin position="175"/>
        <end position="186"/>
    </location>
</feature>
<dbReference type="GO" id="GO:0005634">
    <property type="term" value="C:nucleus"/>
    <property type="evidence" value="ECO:0007669"/>
    <property type="project" value="UniProtKB-UniRule"/>
</dbReference>
<feature type="region of interest" description="Disordered" evidence="3">
    <location>
        <begin position="155"/>
        <end position="279"/>
    </location>
</feature>
<evidence type="ECO:0000259" key="4">
    <source>
        <dbReference type="PROSITE" id="PS50118"/>
    </source>
</evidence>
<dbReference type="InterPro" id="IPR050342">
    <property type="entry name" value="HMGB"/>
</dbReference>
<sequence length="727" mass="79627">MAPESISSPIKKTRSPKPIRVPMDNSLTRARKHRHSASWCGSPTEWDFEPSSGHISGEHAQSGLIPADHQLPASLLDQGLTSKGQPKRPMNAFLIFARWRRPILKEENPSLSTGEISTLLSQNWASMDAVTRDFYSSHALALKATFQSRYPAYEYTRRPNNTRKRGSRGGKTYISRRDSSSWKSPDDTSASTVLGGSALGLERMNPRNQDGSSGWNRNGYSIGETEQDSDTDTNKHDNDGSSSSQYSDHSQGNRPASSIHSELPTPQLPYYPLTTEYGPPNELSSSAPAYYKPEITSFSSMSAATSASATTHNNSSGTYGHSPHVFVSPYGWRANRSRPVSTSLMGSSPYSPSSSLSSFSPQLSVNGRLHGHGKVPVENGTNQTYTAATQDYPVPRASSRRPDALIEPSPASQSQQLATATSTADPSAPSFHSSALYQPSARDWSTDPFRRHSVQRARTGPLHALGFLKSEQQQPQQSSSYKWTESDSHHRPHSDPAVEDESRSEGGYRAGGSQAESRGWNSTYQEESTYPPAHAQSHLHSHSQSYTHSHFPSDQMHAYSPLPPLATTATSIEPSSTMSSAPIGVPSTSGLLKYSNNVYPSHSHSQSLISTSAPTTSLSPFTYSSYQQNTHHLQPLARTSALSAPKTEYPGSFVDQSSYHSSGSDTVHRVGPFDQDHMADRVRDSQRHSYQTDPQTHAKYESWSAGVGVEANARDRTPMMDSYYYES</sequence>
<dbReference type="SMART" id="SM00398">
    <property type="entry name" value="HMG"/>
    <property type="match status" value="1"/>
</dbReference>
<feature type="compositionally biased region" description="Basic and acidic residues" evidence="3">
    <location>
        <begin position="484"/>
        <end position="506"/>
    </location>
</feature>
<accession>A0A0F7SV28</accession>
<dbReference type="AlphaFoldDB" id="A0A0F7SV28"/>
<dbReference type="Pfam" id="PF00505">
    <property type="entry name" value="HMG_box"/>
    <property type="match status" value="1"/>
</dbReference>
<dbReference type="EMBL" id="LN483157">
    <property type="protein sequence ID" value="CED83823.1"/>
    <property type="molecule type" value="Genomic_DNA"/>
</dbReference>
<feature type="region of interest" description="Disordered" evidence="3">
    <location>
        <begin position="681"/>
        <end position="716"/>
    </location>
</feature>
<feature type="compositionally biased region" description="Polar residues" evidence="3">
    <location>
        <begin position="514"/>
        <end position="528"/>
    </location>
</feature>
<name>A0A0F7SV28_PHARH</name>
<organism evidence="5">
    <name type="scientific">Phaffia rhodozyma</name>
    <name type="common">Yeast</name>
    <name type="synonym">Xanthophyllomyces dendrorhous</name>
    <dbReference type="NCBI Taxonomy" id="264483"/>
    <lineage>
        <taxon>Eukaryota</taxon>
        <taxon>Fungi</taxon>
        <taxon>Dikarya</taxon>
        <taxon>Basidiomycota</taxon>
        <taxon>Agaricomycotina</taxon>
        <taxon>Tremellomycetes</taxon>
        <taxon>Cystofilobasidiales</taxon>
        <taxon>Mrakiaceae</taxon>
        <taxon>Phaffia</taxon>
    </lineage>
</organism>
<feature type="compositionally biased region" description="Low complexity" evidence="3">
    <location>
        <begin position="262"/>
        <end position="277"/>
    </location>
</feature>
<keyword evidence="1 2" id="KW-0238">DNA-binding</keyword>
<dbReference type="GO" id="GO:0003677">
    <property type="term" value="F:DNA binding"/>
    <property type="evidence" value="ECO:0007669"/>
    <property type="project" value="UniProtKB-UniRule"/>
</dbReference>
<feature type="compositionally biased region" description="Polar residues" evidence="3">
    <location>
        <begin position="206"/>
        <end position="219"/>
    </location>
</feature>
<evidence type="ECO:0000256" key="2">
    <source>
        <dbReference type="PROSITE-ProRule" id="PRU00267"/>
    </source>
</evidence>
<evidence type="ECO:0000256" key="3">
    <source>
        <dbReference type="SAM" id="MobiDB-lite"/>
    </source>
</evidence>
<dbReference type="InterPro" id="IPR036910">
    <property type="entry name" value="HMG_box_dom_sf"/>
</dbReference>
<dbReference type="Gene3D" id="1.10.30.10">
    <property type="entry name" value="High mobility group box domain"/>
    <property type="match status" value="1"/>
</dbReference>
<feature type="region of interest" description="Disordered" evidence="3">
    <location>
        <begin position="1"/>
        <end position="24"/>
    </location>
</feature>
<dbReference type="PROSITE" id="PS50118">
    <property type="entry name" value="HMG_BOX_2"/>
    <property type="match status" value="1"/>
</dbReference>
<dbReference type="InterPro" id="IPR009071">
    <property type="entry name" value="HMG_box_dom"/>
</dbReference>
<feature type="region of interest" description="Disordered" evidence="3">
    <location>
        <begin position="464"/>
        <end position="583"/>
    </location>
</feature>
<protein>
    <submittedName>
        <fullName evidence="5">HMG-box transcription factor</fullName>
    </submittedName>
</protein>
<proteinExistence type="predicted"/>
<evidence type="ECO:0000256" key="1">
    <source>
        <dbReference type="ARBA" id="ARBA00023125"/>
    </source>
</evidence>
<dbReference type="SUPFAM" id="SSF47095">
    <property type="entry name" value="HMG-box"/>
    <property type="match status" value="1"/>
</dbReference>
<feature type="compositionally biased region" description="Low complexity" evidence="3">
    <location>
        <begin position="470"/>
        <end position="480"/>
    </location>
</feature>